<proteinExistence type="predicted"/>
<accession>A0A927AQV4</accession>
<dbReference type="RefSeq" id="WP_190887139.1">
    <property type="nucleotide sequence ID" value="NZ_JACWZY010000008.1"/>
</dbReference>
<keyword evidence="2" id="KW-1185">Reference proteome</keyword>
<evidence type="ECO:0008006" key="3">
    <source>
        <dbReference type="Google" id="ProtNLM"/>
    </source>
</evidence>
<dbReference type="AlphaFoldDB" id="A0A927AQV4"/>
<evidence type="ECO:0000313" key="2">
    <source>
        <dbReference type="Proteomes" id="UP000598820"/>
    </source>
</evidence>
<evidence type="ECO:0000313" key="1">
    <source>
        <dbReference type="EMBL" id="MBD2701278.1"/>
    </source>
</evidence>
<gene>
    <name evidence="1" type="ORF">IC229_11565</name>
</gene>
<dbReference type="EMBL" id="JACWZY010000008">
    <property type="protein sequence ID" value="MBD2701278.1"/>
    <property type="molecule type" value="Genomic_DNA"/>
</dbReference>
<dbReference type="Proteomes" id="UP000598820">
    <property type="component" value="Unassembled WGS sequence"/>
</dbReference>
<protein>
    <recommendedName>
        <fullName evidence="3">DUF2807 domain-containing protein</fullName>
    </recommendedName>
</protein>
<name>A0A927AQV4_9BACT</name>
<comment type="caution">
    <text evidence="1">The sequence shown here is derived from an EMBL/GenBank/DDBJ whole genome shotgun (WGS) entry which is preliminary data.</text>
</comment>
<sequence>MKTSSILLAIIALVTLTSMVATDLLLKQEYEKIDWRNPYQAFAHRSLPTAKNWVVKGTPAGEIIMLRSKDSAEALIDPEQVKFYKTRQQDDTVFVTFTPEIGGYDAEPRDDAAYEKRHQIVLRMPDFQSLRIKDSRMTLADVGTDTLSIALENSRLRTKKLTVSGVFSLTMGQNSFAVLGDADQYNLLRTSVQDSSGVLFNNTQVMKFLLDVSPKAEVQLRGQMLKWLK</sequence>
<reference evidence="1" key="1">
    <citation type="submission" date="2020-09" db="EMBL/GenBank/DDBJ databases">
        <authorList>
            <person name="Kim M.K."/>
        </authorList>
    </citation>
    <scope>NUCLEOTIDE SEQUENCE</scope>
    <source>
        <strain evidence="1">BT702</strain>
    </source>
</reference>
<organism evidence="1 2">
    <name type="scientific">Spirosoma profusum</name>
    <dbReference type="NCBI Taxonomy" id="2771354"/>
    <lineage>
        <taxon>Bacteria</taxon>
        <taxon>Pseudomonadati</taxon>
        <taxon>Bacteroidota</taxon>
        <taxon>Cytophagia</taxon>
        <taxon>Cytophagales</taxon>
        <taxon>Cytophagaceae</taxon>
        <taxon>Spirosoma</taxon>
    </lineage>
</organism>